<evidence type="ECO:0000313" key="2">
    <source>
        <dbReference type="Proteomes" id="UP001054945"/>
    </source>
</evidence>
<organism evidence="1 2">
    <name type="scientific">Caerostris extrusa</name>
    <name type="common">Bark spider</name>
    <name type="synonym">Caerostris bankana</name>
    <dbReference type="NCBI Taxonomy" id="172846"/>
    <lineage>
        <taxon>Eukaryota</taxon>
        <taxon>Metazoa</taxon>
        <taxon>Ecdysozoa</taxon>
        <taxon>Arthropoda</taxon>
        <taxon>Chelicerata</taxon>
        <taxon>Arachnida</taxon>
        <taxon>Araneae</taxon>
        <taxon>Araneomorphae</taxon>
        <taxon>Entelegynae</taxon>
        <taxon>Araneoidea</taxon>
        <taxon>Araneidae</taxon>
        <taxon>Caerostris</taxon>
    </lineage>
</organism>
<gene>
    <name evidence="1" type="ORF">CEXT_105731</name>
</gene>
<keyword evidence="2" id="KW-1185">Reference proteome</keyword>
<evidence type="ECO:0000313" key="1">
    <source>
        <dbReference type="EMBL" id="GIX92893.1"/>
    </source>
</evidence>
<dbReference type="EMBL" id="BPLR01004170">
    <property type="protein sequence ID" value="GIX92893.1"/>
    <property type="molecule type" value="Genomic_DNA"/>
</dbReference>
<dbReference type="AlphaFoldDB" id="A0AAV4P7A7"/>
<sequence>MPVKANISRIWGLSGIWGEELDEPQDQKKKIYLSLSWQLYASGKSRLTHCDWWIGDGRGGFKEIKLITGQFQNGNIPWDRVNGSDVHF</sequence>
<reference evidence="1 2" key="1">
    <citation type="submission" date="2021-06" db="EMBL/GenBank/DDBJ databases">
        <title>Caerostris extrusa draft genome.</title>
        <authorList>
            <person name="Kono N."/>
            <person name="Arakawa K."/>
        </authorList>
    </citation>
    <scope>NUCLEOTIDE SEQUENCE [LARGE SCALE GENOMIC DNA]</scope>
</reference>
<comment type="caution">
    <text evidence="1">The sequence shown here is derived from an EMBL/GenBank/DDBJ whole genome shotgun (WGS) entry which is preliminary data.</text>
</comment>
<dbReference type="Proteomes" id="UP001054945">
    <property type="component" value="Unassembled WGS sequence"/>
</dbReference>
<accession>A0AAV4P7A7</accession>
<proteinExistence type="predicted"/>
<protein>
    <submittedName>
        <fullName evidence="1">Uncharacterized protein</fullName>
    </submittedName>
</protein>
<name>A0AAV4P7A7_CAEEX</name>